<proteinExistence type="predicted"/>
<sequence>MKNIFKKYLIILFLSIGISLVYADKEQFVVNLDDPYAYFSRDQDKQTQYSKDFLVIYDAGKENKAVLVNDKLAITDVELPKDISNKGEKLDQLVNIGYNNILILTTNEQSNSNFAYIFSINDLLDEEKSKDFIKLKLPNGYNPTITYNGENWSNHIAQYFTFAVTEDKLGSSLVSVYLLQSSKNDNVYSDFKELNQFKMPNISAKHIELGTISSPNPTPGRGYDFLSTLIYKNDDTNDIKACILTPGLFNDVKCNSINETGNFENPTLASLLQNNNVAIVANATDTNNIYTSTFDKQSFEISPIVNIRNQGNDIDAAALDISPNNIANTENREYIIAETFRTSENSVGFSRYSYKKEVAFMDSLVIDKL</sequence>
<evidence type="ECO:0000313" key="1">
    <source>
        <dbReference type="EMBL" id="GMN89646.1"/>
    </source>
</evidence>
<dbReference type="EMBL" id="BTHG01000004">
    <property type="protein sequence ID" value="GMN89646.1"/>
    <property type="molecule type" value="Genomic_DNA"/>
</dbReference>
<accession>A0ABQ6PFB2</accession>
<organism evidence="1 2">
    <name type="scientific">Francisella sciaenopsi</name>
    <dbReference type="NCBI Taxonomy" id="3055034"/>
    <lineage>
        <taxon>Bacteria</taxon>
        <taxon>Pseudomonadati</taxon>
        <taxon>Pseudomonadota</taxon>
        <taxon>Gammaproteobacteria</taxon>
        <taxon>Thiotrichales</taxon>
        <taxon>Francisellaceae</taxon>
        <taxon>Francisella</taxon>
    </lineage>
</organism>
<protein>
    <submittedName>
        <fullName evidence="1">Uncharacterized protein</fullName>
    </submittedName>
</protein>
<dbReference type="RefSeq" id="WP_407877420.1">
    <property type="nucleotide sequence ID" value="NZ_BTHG01000004.1"/>
</dbReference>
<name>A0ABQ6PFB2_9GAMM</name>
<comment type="caution">
    <text evidence="1">The sequence shown here is derived from an EMBL/GenBank/DDBJ whole genome shotgun (WGS) entry which is preliminary data.</text>
</comment>
<reference evidence="1 2" key="1">
    <citation type="journal article" date="2024" name="Dis. Aquat. Organ.">
        <title>Francisella sciaenopsi sp. nov. isolated from diseased red drum Sciaenops ocellatus in Florida, USA.</title>
        <authorList>
            <person name="Kawahara M."/>
            <person name="Cody T.T."/>
            <person name="Yanong R.P.E."/>
            <person name="Henderson E."/>
            <person name="Yazdi Z."/>
            <person name="Soto E."/>
        </authorList>
    </citation>
    <scope>NUCLEOTIDE SEQUENCE [LARGE SCALE GENOMIC DNA]</scope>
    <source>
        <strain evidence="1 2">R22-20-7</strain>
    </source>
</reference>
<dbReference type="Proteomes" id="UP001628164">
    <property type="component" value="Unassembled WGS sequence"/>
</dbReference>
<keyword evidence="2" id="KW-1185">Reference proteome</keyword>
<gene>
    <name evidence="1" type="ORF">fsci_11320</name>
</gene>
<evidence type="ECO:0000313" key="2">
    <source>
        <dbReference type="Proteomes" id="UP001628164"/>
    </source>
</evidence>